<dbReference type="PRINTS" id="PR00449">
    <property type="entry name" value="RASTRNSFRMNG"/>
</dbReference>
<evidence type="ECO:0000256" key="1">
    <source>
        <dbReference type="ARBA" id="ARBA00022741"/>
    </source>
</evidence>
<dbReference type="OMA" id="CTGHNIN"/>
<dbReference type="GO" id="GO:0003924">
    <property type="term" value="F:GTPase activity"/>
    <property type="evidence" value="ECO:0007669"/>
    <property type="project" value="InterPro"/>
</dbReference>
<gene>
    <name evidence="3" type="ORF">scyTo_0021704</name>
</gene>
<dbReference type="SUPFAM" id="SSF52540">
    <property type="entry name" value="P-loop containing nucleoside triphosphate hydrolases"/>
    <property type="match status" value="1"/>
</dbReference>
<sequence>MPLISHLRSPHRFRSVTKQFFRKADGVIVMYDITSSSSFSEVRYWLACVKETAADDVAILLLGNKIDNDAQRQVSKLEGERLAQEYNILFYECSACTGHNINTVMVHLANMLKDQEKIQKTMAQIVKRPAKKGKCCT</sequence>
<dbReference type="InterPro" id="IPR050227">
    <property type="entry name" value="Rab"/>
</dbReference>
<accession>A0A401QBG4</accession>
<dbReference type="InterPro" id="IPR027417">
    <property type="entry name" value="P-loop_NTPase"/>
</dbReference>
<keyword evidence="2" id="KW-0342">GTP-binding</keyword>
<dbReference type="SMART" id="SM00173">
    <property type="entry name" value="RAS"/>
    <property type="match status" value="1"/>
</dbReference>
<dbReference type="EMBL" id="BFAA01019785">
    <property type="protein sequence ID" value="GCB82721.1"/>
    <property type="molecule type" value="Genomic_DNA"/>
</dbReference>
<keyword evidence="4" id="KW-1185">Reference proteome</keyword>
<reference evidence="3 4" key="1">
    <citation type="journal article" date="2018" name="Nat. Ecol. Evol.">
        <title>Shark genomes provide insights into elasmobranch evolution and the origin of vertebrates.</title>
        <authorList>
            <person name="Hara Y"/>
            <person name="Yamaguchi K"/>
            <person name="Onimaru K"/>
            <person name="Kadota M"/>
            <person name="Koyanagi M"/>
            <person name="Keeley SD"/>
            <person name="Tatsumi K"/>
            <person name="Tanaka K"/>
            <person name="Motone F"/>
            <person name="Kageyama Y"/>
            <person name="Nozu R"/>
            <person name="Adachi N"/>
            <person name="Nishimura O"/>
            <person name="Nakagawa R"/>
            <person name="Tanegashima C"/>
            <person name="Kiyatake I"/>
            <person name="Matsumoto R"/>
            <person name="Murakumo K"/>
            <person name="Nishida K"/>
            <person name="Terakita A"/>
            <person name="Kuratani S"/>
            <person name="Sato K"/>
            <person name="Hyodo S Kuraku.S."/>
        </authorList>
    </citation>
    <scope>NUCLEOTIDE SEQUENCE [LARGE SCALE GENOMIC DNA]</scope>
</reference>
<dbReference type="PROSITE" id="PS51421">
    <property type="entry name" value="RAS"/>
    <property type="match status" value="1"/>
</dbReference>
<dbReference type="Gene3D" id="3.40.50.300">
    <property type="entry name" value="P-loop containing nucleotide triphosphate hydrolases"/>
    <property type="match status" value="1"/>
</dbReference>
<evidence type="ECO:0000256" key="2">
    <source>
        <dbReference type="ARBA" id="ARBA00023134"/>
    </source>
</evidence>
<organism evidence="3 4">
    <name type="scientific">Scyliorhinus torazame</name>
    <name type="common">Cloudy catshark</name>
    <name type="synonym">Catulus torazame</name>
    <dbReference type="NCBI Taxonomy" id="75743"/>
    <lineage>
        <taxon>Eukaryota</taxon>
        <taxon>Metazoa</taxon>
        <taxon>Chordata</taxon>
        <taxon>Craniata</taxon>
        <taxon>Vertebrata</taxon>
        <taxon>Chondrichthyes</taxon>
        <taxon>Elasmobranchii</taxon>
        <taxon>Galeomorphii</taxon>
        <taxon>Galeoidea</taxon>
        <taxon>Carcharhiniformes</taxon>
        <taxon>Scyliorhinidae</taxon>
        <taxon>Scyliorhinus</taxon>
    </lineage>
</organism>
<evidence type="ECO:0008006" key="5">
    <source>
        <dbReference type="Google" id="ProtNLM"/>
    </source>
</evidence>
<evidence type="ECO:0000313" key="3">
    <source>
        <dbReference type="EMBL" id="GCB82721.1"/>
    </source>
</evidence>
<dbReference type="AlphaFoldDB" id="A0A401QBG4"/>
<dbReference type="SMART" id="SM00175">
    <property type="entry name" value="RAB"/>
    <property type="match status" value="1"/>
</dbReference>
<name>A0A401QBG4_SCYTO</name>
<dbReference type="CDD" id="cd00154">
    <property type="entry name" value="Rab"/>
    <property type="match status" value="1"/>
</dbReference>
<dbReference type="PROSITE" id="PS51419">
    <property type="entry name" value="RAB"/>
    <property type="match status" value="1"/>
</dbReference>
<keyword evidence="1" id="KW-0547">Nucleotide-binding</keyword>
<dbReference type="PANTHER" id="PTHR47977">
    <property type="entry name" value="RAS-RELATED PROTEIN RAB"/>
    <property type="match status" value="1"/>
</dbReference>
<dbReference type="Pfam" id="PF00071">
    <property type="entry name" value="Ras"/>
    <property type="match status" value="1"/>
</dbReference>
<protein>
    <recommendedName>
        <fullName evidence="5">Small monomeric GTPase</fullName>
    </recommendedName>
</protein>
<evidence type="ECO:0000313" key="4">
    <source>
        <dbReference type="Proteomes" id="UP000288216"/>
    </source>
</evidence>
<dbReference type="GO" id="GO:0005525">
    <property type="term" value="F:GTP binding"/>
    <property type="evidence" value="ECO:0007669"/>
    <property type="project" value="UniProtKB-KW"/>
</dbReference>
<dbReference type="OrthoDB" id="9989112at2759"/>
<proteinExistence type="predicted"/>
<dbReference type="STRING" id="75743.A0A401QBG4"/>
<dbReference type="Proteomes" id="UP000288216">
    <property type="component" value="Unassembled WGS sequence"/>
</dbReference>
<dbReference type="InterPro" id="IPR001806">
    <property type="entry name" value="Small_GTPase"/>
</dbReference>
<comment type="caution">
    <text evidence="3">The sequence shown here is derived from an EMBL/GenBank/DDBJ whole genome shotgun (WGS) entry which is preliminary data.</text>
</comment>